<dbReference type="InterPro" id="IPR019546">
    <property type="entry name" value="TAT_signal_bac_arc"/>
</dbReference>
<dbReference type="Gene3D" id="1.20.1290.10">
    <property type="entry name" value="AhpD-like"/>
    <property type="match status" value="3"/>
</dbReference>
<dbReference type="InterPro" id="IPR006311">
    <property type="entry name" value="TAT_signal"/>
</dbReference>
<gene>
    <name evidence="3" type="ORF">HB776_11320</name>
</gene>
<reference evidence="4" key="1">
    <citation type="journal article" date="2020" name="Mol. Plant Microbe">
        <title>Rhizobial microsymbionts of the narrowly endemic Oxytropis species growing in Kamchatka are characterized by significant genetic diversity and possess a set of genes that are associated with T3SS and T6SS secretion systems and can affect the development of symbiosis.</title>
        <authorList>
            <person name="Safronova V."/>
            <person name="Guro P."/>
            <person name="Sazanova A."/>
            <person name="Kuznetsova I."/>
            <person name="Belimov A."/>
            <person name="Yakubov V."/>
            <person name="Chirak E."/>
            <person name="Afonin A."/>
            <person name="Gogolev Y."/>
            <person name="Andronov E."/>
            <person name="Tikhonovich I."/>
        </authorList>
    </citation>
    <scope>NUCLEOTIDE SEQUENCE [LARGE SCALE GENOMIC DNA]</scope>
    <source>
        <strain evidence="4">581</strain>
    </source>
</reference>
<dbReference type="PANTHER" id="PTHR33570">
    <property type="entry name" value="4-CARBOXYMUCONOLACTONE DECARBOXYLASE FAMILY PROTEIN"/>
    <property type="match status" value="1"/>
</dbReference>
<dbReference type="Proteomes" id="UP000515291">
    <property type="component" value="Chromosome"/>
</dbReference>
<dbReference type="GO" id="GO:0051920">
    <property type="term" value="F:peroxiredoxin activity"/>
    <property type="evidence" value="ECO:0007669"/>
    <property type="project" value="InterPro"/>
</dbReference>
<dbReference type="SUPFAM" id="SSF69118">
    <property type="entry name" value="AhpD-like"/>
    <property type="match status" value="2"/>
</dbReference>
<feature type="domain" description="Carboxymuconolactone decarboxylase-like" evidence="2">
    <location>
        <begin position="378"/>
        <end position="449"/>
    </location>
</feature>
<dbReference type="PANTHER" id="PTHR33570:SF2">
    <property type="entry name" value="CARBOXYMUCONOLACTONE DECARBOXYLASE-LIKE DOMAIN-CONTAINING PROTEIN"/>
    <property type="match status" value="1"/>
</dbReference>
<feature type="region of interest" description="Disordered" evidence="1">
    <location>
        <begin position="1"/>
        <end position="45"/>
    </location>
</feature>
<organism evidence="3 4">
    <name type="scientific">Tardiphaga robiniae</name>
    <dbReference type="NCBI Taxonomy" id="943830"/>
    <lineage>
        <taxon>Bacteria</taxon>
        <taxon>Pseudomonadati</taxon>
        <taxon>Pseudomonadota</taxon>
        <taxon>Alphaproteobacteria</taxon>
        <taxon>Hyphomicrobiales</taxon>
        <taxon>Nitrobacteraceae</taxon>
        <taxon>Tardiphaga</taxon>
    </lineage>
</organism>
<dbReference type="EMBL" id="CP050292">
    <property type="protein sequence ID" value="QND71750.1"/>
    <property type="molecule type" value="Genomic_DNA"/>
</dbReference>
<name>A0A7G6TYB8_9BRAD</name>
<proteinExistence type="predicted"/>
<evidence type="ECO:0000259" key="2">
    <source>
        <dbReference type="Pfam" id="PF02627"/>
    </source>
</evidence>
<evidence type="ECO:0000256" key="1">
    <source>
        <dbReference type="SAM" id="MobiDB-lite"/>
    </source>
</evidence>
<feature type="domain" description="Carboxymuconolactone decarboxylase-like" evidence="2">
    <location>
        <begin position="107"/>
        <end position="189"/>
    </location>
</feature>
<sequence length="450" mass="47608">MTLPRITRHGTSAKRSRAPLKIEIAPPENADAPASKDSPPDKTASRRNFLTALGAAGASLAVPAQEADAGTAAMDNERFTRGLDVLRKVGGKNFDGPVNSLAEISADLARFTVEYPYGDVLSRPGLALPLRQLCTAAMLLADGSAQPQLKYHMAGYLNVGGEPRVLVELMFVSVALLGFPPTINAIGLLRSIFAERKLAFVPVELATDDGTGRAQNGSEAVSRLTGGDMQAYFGEFEKASPDLARLSVEFAFGEALSRQGLDFKAKALVIVAMLAAGGNHAAALRQHIQGALAQGITRDEVVELLMQVSVYRGFPCALNAFAVAKEAFGDTAVSQPISFRPANTETRQMRLQRGRAALGKTSGASGDAVVRSFDDIAPDLGRMIVEHSYGEIFSRTGIDARTRELTACAALAAVGSKTAETPLRVHINAALNVGASRDEILETLLNLAPL</sequence>
<dbReference type="Pfam" id="PF02627">
    <property type="entry name" value="CMD"/>
    <property type="match status" value="3"/>
</dbReference>
<protein>
    <submittedName>
        <fullName evidence="3">Twin-arginine translocation signal domain-containing protein</fullName>
    </submittedName>
</protein>
<feature type="compositionally biased region" description="Basic residues" evidence="1">
    <location>
        <begin position="1"/>
        <end position="18"/>
    </location>
</feature>
<feature type="domain" description="Carboxymuconolactone decarboxylase-like" evidence="2">
    <location>
        <begin position="241"/>
        <end position="326"/>
    </location>
</feature>
<dbReference type="NCBIfam" id="TIGR01409">
    <property type="entry name" value="TAT_signal_seq"/>
    <property type="match status" value="1"/>
</dbReference>
<evidence type="ECO:0000313" key="3">
    <source>
        <dbReference type="EMBL" id="QND71750.1"/>
    </source>
</evidence>
<evidence type="ECO:0000313" key="4">
    <source>
        <dbReference type="Proteomes" id="UP000515291"/>
    </source>
</evidence>
<dbReference type="InterPro" id="IPR029032">
    <property type="entry name" value="AhpD-like"/>
</dbReference>
<accession>A0A7G6TYB8</accession>
<dbReference type="InterPro" id="IPR003779">
    <property type="entry name" value="CMD-like"/>
</dbReference>
<dbReference type="AlphaFoldDB" id="A0A7G6TYB8"/>
<dbReference type="InterPro" id="IPR052512">
    <property type="entry name" value="4CMD/NDH-1_regulator"/>
</dbReference>
<dbReference type="PROSITE" id="PS51318">
    <property type="entry name" value="TAT"/>
    <property type="match status" value="1"/>
</dbReference>
<dbReference type="KEGG" id="trb:HB776_11320"/>